<reference evidence="1 2" key="1">
    <citation type="submission" date="2017-11" db="EMBL/GenBank/DDBJ databases">
        <title>De-novo sequencing of pomegranate (Punica granatum L.) genome.</title>
        <authorList>
            <person name="Akparov Z."/>
            <person name="Amiraslanov A."/>
            <person name="Hajiyeva S."/>
            <person name="Abbasov M."/>
            <person name="Kaur K."/>
            <person name="Hamwieh A."/>
            <person name="Solovyev V."/>
            <person name="Salamov A."/>
            <person name="Braich B."/>
            <person name="Kosarev P."/>
            <person name="Mahmoud A."/>
            <person name="Hajiyev E."/>
            <person name="Babayeva S."/>
            <person name="Izzatullayeva V."/>
            <person name="Mammadov A."/>
            <person name="Mammadov A."/>
            <person name="Sharifova S."/>
            <person name="Ojaghi J."/>
            <person name="Eynullazada K."/>
            <person name="Bayramov B."/>
            <person name="Abdulazimova A."/>
            <person name="Shahmuradov I."/>
        </authorList>
    </citation>
    <scope>NUCLEOTIDE SEQUENCE [LARGE SCALE GENOMIC DNA]</scope>
    <source>
        <strain evidence="2">cv. AG2017</strain>
        <tissue evidence="1">Leaf</tissue>
    </source>
</reference>
<name>A0A2I0IXU0_PUNGR</name>
<dbReference type="EMBL" id="PGOL01002329">
    <property type="protein sequence ID" value="PKI48804.1"/>
    <property type="molecule type" value="Genomic_DNA"/>
</dbReference>
<accession>A0A2I0IXU0</accession>
<sequence>MAQIKLHKEKKTRKAKAKSCLYAAVSPTIFTRIMRLDSTKAMWDYSKEEYEGDEKIRGSVKSWGMLRSSARRRLRSKMKSNVDDDQSVKGRRSNVRVAKLLFENLSDVKKPKPI</sequence>
<organism evidence="1 2">
    <name type="scientific">Punica granatum</name>
    <name type="common">Pomegranate</name>
    <dbReference type="NCBI Taxonomy" id="22663"/>
    <lineage>
        <taxon>Eukaryota</taxon>
        <taxon>Viridiplantae</taxon>
        <taxon>Streptophyta</taxon>
        <taxon>Embryophyta</taxon>
        <taxon>Tracheophyta</taxon>
        <taxon>Spermatophyta</taxon>
        <taxon>Magnoliopsida</taxon>
        <taxon>eudicotyledons</taxon>
        <taxon>Gunneridae</taxon>
        <taxon>Pentapetalae</taxon>
        <taxon>rosids</taxon>
        <taxon>malvids</taxon>
        <taxon>Myrtales</taxon>
        <taxon>Lythraceae</taxon>
        <taxon>Punica</taxon>
    </lineage>
</organism>
<gene>
    <name evidence="1" type="ORF">CRG98_030801</name>
</gene>
<dbReference type="Pfam" id="PF14223">
    <property type="entry name" value="Retrotran_gag_2"/>
    <property type="match status" value="1"/>
</dbReference>
<keyword evidence="2" id="KW-1185">Reference proteome</keyword>
<proteinExistence type="predicted"/>
<dbReference type="AlphaFoldDB" id="A0A2I0IXU0"/>
<dbReference type="Proteomes" id="UP000233551">
    <property type="component" value="Unassembled WGS sequence"/>
</dbReference>
<evidence type="ECO:0000313" key="2">
    <source>
        <dbReference type="Proteomes" id="UP000233551"/>
    </source>
</evidence>
<protein>
    <submittedName>
        <fullName evidence="1">Uncharacterized protein</fullName>
    </submittedName>
</protein>
<evidence type="ECO:0000313" key="1">
    <source>
        <dbReference type="EMBL" id="PKI48804.1"/>
    </source>
</evidence>
<comment type="caution">
    <text evidence="1">The sequence shown here is derived from an EMBL/GenBank/DDBJ whole genome shotgun (WGS) entry which is preliminary data.</text>
</comment>